<evidence type="ECO:0000256" key="5">
    <source>
        <dbReference type="SAM" id="MobiDB-lite"/>
    </source>
</evidence>
<dbReference type="GO" id="GO:0046872">
    <property type="term" value="F:metal ion binding"/>
    <property type="evidence" value="ECO:0007669"/>
    <property type="project" value="InterPro"/>
</dbReference>
<dbReference type="SUPFAM" id="SSF56300">
    <property type="entry name" value="Metallo-dependent phosphatases"/>
    <property type="match status" value="1"/>
</dbReference>
<gene>
    <name evidence="7" type="ORF">A3770_15p73570</name>
</gene>
<keyword evidence="2 4" id="KW-0732">Signal</keyword>
<keyword evidence="4" id="KW-0378">Hydrolase</keyword>
<feature type="domain" description="Fibronectin type-III" evidence="6">
    <location>
        <begin position="56"/>
        <end position="165"/>
    </location>
</feature>
<accession>A0A5B8MWB7</accession>
<dbReference type="Pfam" id="PF00149">
    <property type="entry name" value="Metallophos"/>
    <property type="match status" value="1"/>
</dbReference>
<feature type="signal peptide" evidence="4">
    <location>
        <begin position="1"/>
        <end position="33"/>
    </location>
</feature>
<protein>
    <recommendedName>
        <fullName evidence="4">Purple acid phosphatase</fullName>
        <ecNumber evidence="4">3.1.3.2</ecNumber>
    </recommendedName>
</protein>
<dbReference type="InterPro" id="IPR015914">
    <property type="entry name" value="PAPs_N"/>
</dbReference>
<dbReference type="AlphaFoldDB" id="A0A5B8MWB7"/>
<dbReference type="GO" id="GO:0003993">
    <property type="term" value="F:acid phosphatase activity"/>
    <property type="evidence" value="ECO:0007669"/>
    <property type="project" value="UniProtKB-EC"/>
</dbReference>
<feature type="compositionally biased region" description="Low complexity" evidence="5">
    <location>
        <begin position="43"/>
        <end position="52"/>
    </location>
</feature>
<keyword evidence="3" id="KW-0325">Glycoprotein</keyword>
<dbReference type="SUPFAM" id="SSF49363">
    <property type="entry name" value="Purple acid phosphatase, N-terminal domain"/>
    <property type="match status" value="1"/>
</dbReference>
<comment type="similarity">
    <text evidence="1 4">Belongs to the metallophosphoesterase superfamily. Purple acid phosphatase family.</text>
</comment>
<dbReference type="PANTHER" id="PTHR45867:SF3">
    <property type="entry name" value="ACID PHOSPHATASE TYPE 7"/>
    <property type="match status" value="1"/>
</dbReference>
<keyword evidence="8" id="KW-1185">Reference proteome</keyword>
<evidence type="ECO:0000313" key="8">
    <source>
        <dbReference type="Proteomes" id="UP000316726"/>
    </source>
</evidence>
<evidence type="ECO:0000256" key="2">
    <source>
        <dbReference type="ARBA" id="ARBA00022729"/>
    </source>
</evidence>
<evidence type="ECO:0000256" key="4">
    <source>
        <dbReference type="RuleBase" id="RU361203"/>
    </source>
</evidence>
<feature type="chain" id="PRO_5023043416" description="Purple acid phosphatase" evidence="4">
    <location>
        <begin position="34"/>
        <end position="535"/>
    </location>
</feature>
<evidence type="ECO:0000256" key="1">
    <source>
        <dbReference type="ARBA" id="ARBA00008723"/>
    </source>
</evidence>
<evidence type="ECO:0000259" key="6">
    <source>
        <dbReference type="PROSITE" id="PS50853"/>
    </source>
</evidence>
<dbReference type="InterPro" id="IPR041792">
    <property type="entry name" value="MPP_PAP"/>
</dbReference>
<dbReference type="Pfam" id="PF16656">
    <property type="entry name" value="Pur_ac_phosph_N"/>
    <property type="match status" value="1"/>
</dbReference>
<dbReference type="PROSITE" id="PS50853">
    <property type="entry name" value="FN3"/>
    <property type="match status" value="1"/>
</dbReference>
<dbReference type="PANTHER" id="PTHR45867">
    <property type="entry name" value="PURPLE ACID PHOSPHATASE"/>
    <property type="match status" value="1"/>
</dbReference>
<evidence type="ECO:0000256" key="3">
    <source>
        <dbReference type="ARBA" id="ARBA00023180"/>
    </source>
</evidence>
<dbReference type="STRING" id="1764295.A0A5B8MWB7"/>
<reference evidence="7 8" key="1">
    <citation type="submission" date="2018-07" db="EMBL/GenBank/DDBJ databases">
        <title>The complete nuclear genome of the prasinophyte Chloropicon primus (CCMP1205).</title>
        <authorList>
            <person name="Pombert J.-F."/>
            <person name="Otis C."/>
            <person name="Turmel M."/>
            <person name="Lemieux C."/>
        </authorList>
    </citation>
    <scope>NUCLEOTIDE SEQUENCE [LARGE SCALE GENOMIC DNA]</scope>
    <source>
        <strain evidence="7 8">CCMP1205</strain>
    </source>
</reference>
<comment type="catalytic activity">
    <reaction evidence="4">
        <text>a phosphate monoester + H2O = an alcohol + phosphate</text>
        <dbReference type="Rhea" id="RHEA:15017"/>
        <dbReference type="ChEBI" id="CHEBI:15377"/>
        <dbReference type="ChEBI" id="CHEBI:30879"/>
        <dbReference type="ChEBI" id="CHEBI:43474"/>
        <dbReference type="ChEBI" id="CHEBI:67140"/>
        <dbReference type="EC" id="3.1.3.2"/>
    </reaction>
</comment>
<feature type="region of interest" description="Disordered" evidence="5">
    <location>
        <begin position="34"/>
        <end position="58"/>
    </location>
</feature>
<evidence type="ECO:0000313" key="7">
    <source>
        <dbReference type="EMBL" id="QDZ24839.1"/>
    </source>
</evidence>
<dbReference type="InterPro" id="IPR004843">
    <property type="entry name" value="Calcineurin-like_PHP"/>
</dbReference>
<dbReference type="Proteomes" id="UP000316726">
    <property type="component" value="Chromosome 15"/>
</dbReference>
<dbReference type="Gene3D" id="3.60.21.10">
    <property type="match status" value="1"/>
</dbReference>
<dbReference type="EC" id="3.1.3.2" evidence="4"/>
<dbReference type="InterPro" id="IPR008963">
    <property type="entry name" value="Purple_acid_Pase-like_N"/>
</dbReference>
<dbReference type="Gene3D" id="2.60.40.380">
    <property type="entry name" value="Purple acid phosphatase-like, N-terminal"/>
    <property type="match status" value="1"/>
</dbReference>
<dbReference type="InterPro" id="IPR003961">
    <property type="entry name" value="FN3_dom"/>
</dbReference>
<dbReference type="EMBL" id="CP031048">
    <property type="protein sequence ID" value="QDZ24839.1"/>
    <property type="molecule type" value="Genomic_DNA"/>
</dbReference>
<dbReference type="CDD" id="cd00839">
    <property type="entry name" value="MPP_PAPs"/>
    <property type="match status" value="1"/>
</dbReference>
<sequence length="535" mass="59168">MRGGYVWNRTRARVGVVLLVCILLALGHTRANAVRTNKRHSHTTTLSTSSTSPGGGPSLVRLAFAGSDEVGQPTGVSVSWSTGPKPKDLKSVVLLGTEQGNLTLRVESTAPGSQVTYLAGGTTHHHVEVTGLEPDTTYYYRCGDDSSGDDSSMLSEEHSFRTAPDVRAGAKGFTVAVWGDMGAGNCSQKTREMMQALSPSVDFAWHLGDIAYQDDWLFLDFAYEKVLDEYMASMEFFSATRAYMTLAGNHECDCHSIRCILDSELRNSLHNFTAYNARYRMPSKESGGIMNMWYSFNYGPVHFVNLDSETDYYGAAEGEHDEFYLLDSGHFNPYPNAYMEWLEEDLKQANSVANRTLRPWVIAGTHRPMYLYGNASSMREAVEDLLIKYDVDLFLGGHIHSYFRTYPAKAGEAVKDYSPEARAGKLVNIITGTPGAIDRPMRGGGVLARAGDWVASVLSKAGRAAYERVVPWLTGGPRHDPRRDAEALEDDMSIVAHHTHEQSFGMLHILNDSAIRWELVSSETGESIDRLELTK</sequence>
<name>A0A5B8MWB7_9CHLO</name>
<proteinExistence type="inferred from homology"/>
<dbReference type="InterPro" id="IPR029052">
    <property type="entry name" value="Metallo-depent_PP-like"/>
</dbReference>
<dbReference type="OrthoDB" id="45007at2759"/>
<organism evidence="7 8">
    <name type="scientific">Chloropicon primus</name>
    <dbReference type="NCBI Taxonomy" id="1764295"/>
    <lineage>
        <taxon>Eukaryota</taxon>
        <taxon>Viridiplantae</taxon>
        <taxon>Chlorophyta</taxon>
        <taxon>Chloropicophyceae</taxon>
        <taxon>Chloropicales</taxon>
        <taxon>Chloropicaceae</taxon>
        <taxon>Chloropicon</taxon>
    </lineage>
</organism>